<gene>
    <name evidence="5" type="ORF">G7Y29_04495</name>
</gene>
<dbReference type="GO" id="GO:0006285">
    <property type="term" value="P:base-excision repair, AP site formation"/>
    <property type="evidence" value="ECO:0007669"/>
    <property type="project" value="InterPro"/>
</dbReference>
<protein>
    <submittedName>
        <fullName evidence="5">Mismatch-specific DNA-glycosylase</fullName>
    </submittedName>
</protein>
<dbReference type="InterPro" id="IPR036895">
    <property type="entry name" value="Uracil-DNA_glycosylase-like_sf"/>
</dbReference>
<dbReference type="InterPro" id="IPR015637">
    <property type="entry name" value="MUG/TDG"/>
</dbReference>
<dbReference type="EMBL" id="CP064955">
    <property type="protein sequence ID" value="QPK84044.1"/>
    <property type="molecule type" value="Genomic_DNA"/>
</dbReference>
<dbReference type="SUPFAM" id="SSF52141">
    <property type="entry name" value="Uracil-DNA glycosylase-like"/>
    <property type="match status" value="1"/>
</dbReference>
<dbReference type="GO" id="GO:0008263">
    <property type="term" value="F:pyrimidine-specific mismatch base pair DNA N-glycosylase activity"/>
    <property type="evidence" value="ECO:0007669"/>
    <property type="project" value="TreeGrafter"/>
</dbReference>
<reference evidence="5 6" key="1">
    <citation type="submission" date="2020-11" db="EMBL/GenBank/DDBJ databases">
        <title>Corynebacterium sp. MC1420.</title>
        <authorList>
            <person name="Zhou J."/>
        </authorList>
    </citation>
    <scope>NUCLEOTIDE SEQUENCE [LARGE SCALE GENOMIC DNA]</scope>
    <source>
        <strain evidence="5 6">MC1420</strain>
    </source>
</reference>
<keyword evidence="3" id="KW-0234">DNA repair</keyword>
<dbReference type="Proteomes" id="UP000594586">
    <property type="component" value="Chromosome"/>
</dbReference>
<feature type="domain" description="Uracil-DNA glycosylase-like" evidence="4">
    <location>
        <begin position="8"/>
        <end position="157"/>
    </location>
</feature>
<evidence type="ECO:0000256" key="1">
    <source>
        <dbReference type="ARBA" id="ARBA00022763"/>
    </source>
</evidence>
<dbReference type="AlphaFoldDB" id="A0A7T0KP18"/>
<keyword evidence="2" id="KW-0378">Hydrolase</keyword>
<organism evidence="5 6">
    <name type="scientific">Corynebacterium qintianiae</name>
    <dbReference type="NCBI Taxonomy" id="2709392"/>
    <lineage>
        <taxon>Bacteria</taxon>
        <taxon>Bacillati</taxon>
        <taxon>Actinomycetota</taxon>
        <taxon>Actinomycetes</taxon>
        <taxon>Mycobacteriales</taxon>
        <taxon>Corynebacteriaceae</taxon>
        <taxon>Corynebacterium</taxon>
    </lineage>
</organism>
<evidence type="ECO:0000256" key="2">
    <source>
        <dbReference type="ARBA" id="ARBA00022801"/>
    </source>
</evidence>
<dbReference type="Gene3D" id="3.40.470.10">
    <property type="entry name" value="Uracil-DNA glycosylase-like domain"/>
    <property type="match status" value="1"/>
</dbReference>
<dbReference type="PANTHER" id="PTHR12159:SF9">
    <property type="entry name" value="G_T MISMATCH-SPECIFIC THYMINE DNA GLYCOSYLASE"/>
    <property type="match status" value="1"/>
</dbReference>
<evidence type="ECO:0000313" key="5">
    <source>
        <dbReference type="EMBL" id="QPK84044.1"/>
    </source>
</evidence>
<dbReference type="PANTHER" id="PTHR12159">
    <property type="entry name" value="G/T AND G/U MISMATCH-SPECIFIC DNA GLYCOSYLASE"/>
    <property type="match status" value="1"/>
</dbReference>
<proteinExistence type="predicted"/>
<accession>A0A7T0KP18</accession>
<keyword evidence="6" id="KW-1185">Reference proteome</keyword>
<evidence type="ECO:0000259" key="4">
    <source>
        <dbReference type="Pfam" id="PF03167"/>
    </source>
</evidence>
<keyword evidence="1" id="KW-0227">DNA damage</keyword>
<dbReference type="GO" id="GO:0004844">
    <property type="term" value="F:uracil DNA N-glycosylase activity"/>
    <property type="evidence" value="ECO:0007669"/>
    <property type="project" value="TreeGrafter"/>
</dbReference>
<dbReference type="RefSeq" id="WP_165002173.1">
    <property type="nucleotide sequence ID" value="NZ_CP064955.1"/>
</dbReference>
<dbReference type="KEGG" id="cqn:G7Y29_04495"/>
<sequence>MRDLFLDTASFWIIGINPGVLSERVDAPFSHRGNRFWPALFEAGMTPYLVDASGGLSPEDEQMLRESGFGFTNIVPRMTARAAELSQREYLDGAERLFNLAEEHRPRALMFAGIGAYRTAFRRPKAAKGRQPELIAGAEVWVVGNPSGLNAHETVSTLAESYKQAWTSGRPH</sequence>
<name>A0A7T0KP18_9CORY</name>
<evidence type="ECO:0000256" key="3">
    <source>
        <dbReference type="ARBA" id="ARBA00023204"/>
    </source>
</evidence>
<evidence type="ECO:0000313" key="6">
    <source>
        <dbReference type="Proteomes" id="UP000594586"/>
    </source>
</evidence>
<dbReference type="CDD" id="cd10028">
    <property type="entry name" value="UDG-F2_TDG_MUG"/>
    <property type="match status" value="1"/>
</dbReference>
<dbReference type="Pfam" id="PF03167">
    <property type="entry name" value="UDG"/>
    <property type="match status" value="1"/>
</dbReference>
<dbReference type="InterPro" id="IPR005122">
    <property type="entry name" value="Uracil-DNA_glycosylase-like"/>
</dbReference>